<gene>
    <name evidence="3" type="ORF">KI387_019504</name>
</gene>
<dbReference type="GO" id="GO:0008168">
    <property type="term" value="F:methyltransferase activity"/>
    <property type="evidence" value="ECO:0007669"/>
    <property type="project" value="InterPro"/>
</dbReference>
<dbReference type="OMA" id="QWELLEI"/>
<sequence length="318" mass="36084">MQKNVLLSTKPLLEESISSWKNTFDCETLRTVDLGCSFGPNAFFVIEVITTAIQNKYALNRISVPQFQVFYNDLPSTDFNSFFMLLSTPPLEGSYFIAGVPGSFHNRLFPPNSLHFVHSSYGLHWLSQVPQQVEDKNCKCWNRGKIFISEQGPSGVADAYFSQFQKDFNAFLRAREKEMVAGGRMFLVVNGRLTADRRKQGSPGFYWDTLGYAIKDLVSQGLIEEEKLDSFNIPYYGPSLEELKQEVQKQGSFTIVGLEVIIGRRNIENIDDNEKEPNAKFLSKQIRAVMESLTSYHFGSGVVDAIFNKYAEILTNKK</sequence>
<keyword evidence="4" id="KW-1185">Reference proteome</keyword>
<organism evidence="3 4">
    <name type="scientific">Taxus chinensis</name>
    <name type="common">Chinese yew</name>
    <name type="synonym">Taxus wallichiana var. chinensis</name>
    <dbReference type="NCBI Taxonomy" id="29808"/>
    <lineage>
        <taxon>Eukaryota</taxon>
        <taxon>Viridiplantae</taxon>
        <taxon>Streptophyta</taxon>
        <taxon>Embryophyta</taxon>
        <taxon>Tracheophyta</taxon>
        <taxon>Spermatophyta</taxon>
        <taxon>Pinopsida</taxon>
        <taxon>Pinidae</taxon>
        <taxon>Conifers II</taxon>
        <taxon>Cupressales</taxon>
        <taxon>Taxaceae</taxon>
        <taxon>Taxus</taxon>
    </lineage>
</organism>
<dbReference type="SUPFAM" id="SSF53335">
    <property type="entry name" value="S-adenosyl-L-methionine-dependent methyltransferases"/>
    <property type="match status" value="1"/>
</dbReference>
<evidence type="ECO:0000256" key="2">
    <source>
        <dbReference type="ARBA" id="ARBA00022842"/>
    </source>
</evidence>
<accession>A0AA38LDL1</accession>
<keyword evidence="2" id="KW-0460">Magnesium</keyword>
<protein>
    <submittedName>
        <fullName evidence="3">Uncharacterized protein</fullName>
    </submittedName>
</protein>
<dbReference type="PANTHER" id="PTHR31009">
    <property type="entry name" value="S-ADENOSYL-L-METHIONINE:CARBOXYL METHYLTRANSFERASE FAMILY PROTEIN"/>
    <property type="match status" value="1"/>
</dbReference>
<feature type="non-terminal residue" evidence="3">
    <location>
        <position position="318"/>
    </location>
</feature>
<dbReference type="InterPro" id="IPR005299">
    <property type="entry name" value="MeTrfase_7"/>
</dbReference>
<dbReference type="Pfam" id="PF03492">
    <property type="entry name" value="Methyltransf_7"/>
    <property type="match status" value="1"/>
</dbReference>
<dbReference type="AlphaFoldDB" id="A0AA38LDL1"/>
<dbReference type="Proteomes" id="UP000824469">
    <property type="component" value="Unassembled WGS sequence"/>
</dbReference>
<dbReference type="EMBL" id="JAHRHJ020000004">
    <property type="protein sequence ID" value="KAH9317735.1"/>
    <property type="molecule type" value="Genomic_DNA"/>
</dbReference>
<reference evidence="3 4" key="1">
    <citation type="journal article" date="2021" name="Nat. Plants">
        <title>The Taxus genome provides insights into paclitaxel biosynthesis.</title>
        <authorList>
            <person name="Xiong X."/>
            <person name="Gou J."/>
            <person name="Liao Q."/>
            <person name="Li Y."/>
            <person name="Zhou Q."/>
            <person name="Bi G."/>
            <person name="Li C."/>
            <person name="Du R."/>
            <person name="Wang X."/>
            <person name="Sun T."/>
            <person name="Guo L."/>
            <person name="Liang H."/>
            <person name="Lu P."/>
            <person name="Wu Y."/>
            <person name="Zhang Z."/>
            <person name="Ro D.K."/>
            <person name="Shang Y."/>
            <person name="Huang S."/>
            <person name="Yan J."/>
        </authorList>
    </citation>
    <scope>NUCLEOTIDE SEQUENCE [LARGE SCALE GENOMIC DNA]</scope>
    <source>
        <strain evidence="3">Ta-2019</strain>
    </source>
</reference>
<dbReference type="GO" id="GO:0046872">
    <property type="term" value="F:metal ion binding"/>
    <property type="evidence" value="ECO:0007669"/>
    <property type="project" value="UniProtKB-KW"/>
</dbReference>
<proteinExistence type="predicted"/>
<dbReference type="InterPro" id="IPR042086">
    <property type="entry name" value="MeTrfase_capping"/>
</dbReference>
<evidence type="ECO:0000313" key="4">
    <source>
        <dbReference type="Proteomes" id="UP000824469"/>
    </source>
</evidence>
<name>A0AA38LDL1_TAXCH</name>
<evidence type="ECO:0000256" key="1">
    <source>
        <dbReference type="ARBA" id="ARBA00022723"/>
    </source>
</evidence>
<evidence type="ECO:0000313" key="3">
    <source>
        <dbReference type="EMBL" id="KAH9317735.1"/>
    </source>
</evidence>
<dbReference type="Gene3D" id="3.40.50.150">
    <property type="entry name" value="Vaccinia Virus protein VP39"/>
    <property type="match status" value="1"/>
</dbReference>
<dbReference type="Gene3D" id="1.10.1200.270">
    <property type="entry name" value="Methyltransferase, alpha-helical capping domain"/>
    <property type="match status" value="1"/>
</dbReference>
<comment type="caution">
    <text evidence="3">The sequence shown here is derived from an EMBL/GenBank/DDBJ whole genome shotgun (WGS) entry which is preliminary data.</text>
</comment>
<dbReference type="InterPro" id="IPR029063">
    <property type="entry name" value="SAM-dependent_MTases_sf"/>
</dbReference>
<keyword evidence="1" id="KW-0479">Metal-binding</keyword>